<keyword evidence="4" id="KW-0472">Membrane</keyword>
<accession>A0A9P0E3R9</accession>
<keyword evidence="1" id="KW-0677">Repeat</keyword>
<keyword evidence="6" id="KW-1185">Reference proteome</keyword>
<evidence type="ECO:0000256" key="3">
    <source>
        <dbReference type="SAM" id="MobiDB-lite"/>
    </source>
</evidence>
<feature type="transmembrane region" description="Helical" evidence="4">
    <location>
        <begin position="157"/>
        <end position="175"/>
    </location>
</feature>
<evidence type="ECO:0000256" key="1">
    <source>
        <dbReference type="ARBA" id="ARBA00022737"/>
    </source>
</evidence>
<dbReference type="GO" id="GO:0005765">
    <property type="term" value="C:lysosomal membrane"/>
    <property type="evidence" value="ECO:0007669"/>
    <property type="project" value="TreeGrafter"/>
</dbReference>
<dbReference type="GO" id="GO:0015108">
    <property type="term" value="F:chloride transmembrane transporter activity"/>
    <property type="evidence" value="ECO:0007669"/>
    <property type="project" value="TreeGrafter"/>
</dbReference>
<dbReference type="PANTHER" id="PTHR11689">
    <property type="entry name" value="CHLORIDE CHANNEL PROTEIN CLC FAMILY MEMBER"/>
    <property type="match status" value="1"/>
</dbReference>
<evidence type="ECO:0000256" key="4">
    <source>
        <dbReference type="SAM" id="Phobius"/>
    </source>
</evidence>
<evidence type="ECO:0000313" key="5">
    <source>
        <dbReference type="EMBL" id="CAH1391166.1"/>
    </source>
</evidence>
<dbReference type="EMBL" id="OV725077">
    <property type="protein sequence ID" value="CAH1391166.1"/>
    <property type="molecule type" value="Genomic_DNA"/>
</dbReference>
<feature type="transmembrane region" description="Helical" evidence="4">
    <location>
        <begin position="102"/>
        <end position="126"/>
    </location>
</feature>
<sequence length="214" mass="24235">MEREVSYPKVTKAPPDSTFYVSTKYESLDYDHLDSEVYIEEEEIRGKKFMLSIVIKRVFIFSLIGIFVGTLGAIIEIGIYYGSFMRYSLLYNATHAYMDEKFLKLCYLWTMSILAPAFIASVLVAYGEPMAMGGGAHLALSYLNGINIRDIMKYKFLLIKTISLILTVMSGLPTGKLTKPPPETYVAKSETQTPTQSPTLPQYTSRFGRRTRPN</sequence>
<dbReference type="SUPFAM" id="SSF81340">
    <property type="entry name" value="Clc chloride channel"/>
    <property type="match status" value="1"/>
</dbReference>
<dbReference type="InterPro" id="IPR051280">
    <property type="entry name" value="Cl-channel/antiporter"/>
</dbReference>
<dbReference type="OrthoDB" id="6624137at2759"/>
<keyword evidence="2" id="KW-0129">CBS domain</keyword>
<evidence type="ECO:0000313" key="6">
    <source>
        <dbReference type="Proteomes" id="UP001152798"/>
    </source>
</evidence>
<feature type="compositionally biased region" description="Low complexity" evidence="3">
    <location>
        <begin position="189"/>
        <end position="205"/>
    </location>
</feature>
<evidence type="ECO:0000256" key="2">
    <source>
        <dbReference type="ARBA" id="ARBA00023122"/>
    </source>
</evidence>
<proteinExistence type="predicted"/>
<keyword evidence="4" id="KW-0812">Transmembrane</keyword>
<gene>
    <name evidence="5" type="ORF">NEZAVI_LOCUS2239</name>
</gene>
<name>A0A9P0E3R9_NEZVI</name>
<feature type="region of interest" description="Disordered" evidence="3">
    <location>
        <begin position="179"/>
        <end position="214"/>
    </location>
</feature>
<dbReference type="AlphaFoldDB" id="A0A9P0E3R9"/>
<dbReference type="InterPro" id="IPR014743">
    <property type="entry name" value="Cl-channel_core"/>
</dbReference>
<keyword evidence="4" id="KW-1133">Transmembrane helix</keyword>
<reference evidence="5" key="1">
    <citation type="submission" date="2022-01" db="EMBL/GenBank/DDBJ databases">
        <authorList>
            <person name="King R."/>
        </authorList>
    </citation>
    <scope>NUCLEOTIDE SEQUENCE</scope>
</reference>
<organism evidence="5 6">
    <name type="scientific">Nezara viridula</name>
    <name type="common">Southern green stink bug</name>
    <name type="synonym">Cimex viridulus</name>
    <dbReference type="NCBI Taxonomy" id="85310"/>
    <lineage>
        <taxon>Eukaryota</taxon>
        <taxon>Metazoa</taxon>
        <taxon>Ecdysozoa</taxon>
        <taxon>Arthropoda</taxon>
        <taxon>Hexapoda</taxon>
        <taxon>Insecta</taxon>
        <taxon>Pterygota</taxon>
        <taxon>Neoptera</taxon>
        <taxon>Paraneoptera</taxon>
        <taxon>Hemiptera</taxon>
        <taxon>Heteroptera</taxon>
        <taxon>Panheteroptera</taxon>
        <taxon>Pentatomomorpha</taxon>
        <taxon>Pentatomoidea</taxon>
        <taxon>Pentatomidae</taxon>
        <taxon>Pentatominae</taxon>
        <taxon>Nezara</taxon>
    </lineage>
</organism>
<protein>
    <submittedName>
        <fullName evidence="5">Uncharacterized protein</fullName>
    </submittedName>
</protein>
<dbReference type="Proteomes" id="UP001152798">
    <property type="component" value="Chromosome 1"/>
</dbReference>
<dbReference type="Gene3D" id="1.10.3080.10">
    <property type="entry name" value="Clc chloride channel"/>
    <property type="match status" value="1"/>
</dbReference>
<feature type="transmembrane region" description="Helical" evidence="4">
    <location>
        <begin position="58"/>
        <end position="82"/>
    </location>
</feature>
<dbReference type="PANTHER" id="PTHR11689:SF136">
    <property type="entry name" value="H(+)_CL(-) EXCHANGE TRANSPORTER 7"/>
    <property type="match status" value="1"/>
</dbReference>